<reference evidence="8 9" key="1">
    <citation type="journal article" date="2014" name="Int. J. Syst. Evol. Microbiol.">
        <title>Complete genome sequence of Corynebacterium casei LMG S-19264T (=DSM 44701T), isolated from a smear-ripened cheese.</title>
        <authorList>
            <consortium name="US DOE Joint Genome Institute (JGI-PGF)"/>
            <person name="Walter F."/>
            <person name="Albersmeier A."/>
            <person name="Kalinowski J."/>
            <person name="Ruckert C."/>
        </authorList>
    </citation>
    <scope>NUCLEOTIDE SEQUENCE [LARGE SCALE GENOMIC DNA]</scope>
    <source>
        <strain evidence="8 9">CGMCC 1.9161</strain>
    </source>
</reference>
<accession>A0A917QBH0</accession>
<dbReference type="PANTHER" id="PTHR43549:SF2">
    <property type="entry name" value="MULTIDRUG RESISTANCE PROTEIN NORM-RELATED"/>
    <property type="match status" value="1"/>
</dbReference>
<evidence type="ECO:0000256" key="1">
    <source>
        <dbReference type="ARBA" id="ARBA00004429"/>
    </source>
</evidence>
<name>A0A917QBH0_9HYPH</name>
<comment type="subcellular location">
    <subcellularLocation>
        <location evidence="1">Cell inner membrane</location>
        <topology evidence="1">Multi-pass membrane protein</topology>
    </subcellularLocation>
</comment>
<evidence type="ECO:0000256" key="5">
    <source>
        <dbReference type="ARBA" id="ARBA00022989"/>
    </source>
</evidence>
<dbReference type="InterPro" id="IPR052031">
    <property type="entry name" value="Membrane_Transporter-Flippase"/>
</dbReference>
<comment type="caution">
    <text evidence="8">The sequence shown here is derived from an EMBL/GenBank/DDBJ whole genome shotgun (WGS) entry which is preliminary data.</text>
</comment>
<dbReference type="PIRSF" id="PIRSF006603">
    <property type="entry name" value="DinF"/>
    <property type="match status" value="1"/>
</dbReference>
<keyword evidence="5 7" id="KW-1133">Transmembrane helix</keyword>
<feature type="transmembrane region" description="Helical" evidence="7">
    <location>
        <begin position="103"/>
        <end position="126"/>
    </location>
</feature>
<feature type="transmembrane region" description="Helical" evidence="7">
    <location>
        <begin position="179"/>
        <end position="198"/>
    </location>
</feature>
<dbReference type="GO" id="GO:0042910">
    <property type="term" value="F:xenobiotic transmembrane transporter activity"/>
    <property type="evidence" value="ECO:0007669"/>
    <property type="project" value="InterPro"/>
</dbReference>
<dbReference type="Proteomes" id="UP000600449">
    <property type="component" value="Unassembled WGS sequence"/>
</dbReference>
<dbReference type="RefSeq" id="WP_244645489.1">
    <property type="nucleotide sequence ID" value="NZ_BMMF01000009.1"/>
</dbReference>
<keyword evidence="2" id="KW-0813">Transport</keyword>
<evidence type="ECO:0000256" key="7">
    <source>
        <dbReference type="SAM" id="Phobius"/>
    </source>
</evidence>
<keyword evidence="6 7" id="KW-0472">Membrane</keyword>
<sequence length="468" mass="48527">MTSIQAGKTASQEEGRFVSGSTLRHVLVMTTTGAVGLVAIFLVDLLSLLYISRLGVKAITAGVGLATILLFFVTSINVGLMIATTALTSRALGARDRAGARRLAASTLTWTVLAATVATAIVWPLAPWVMGLLGATGEAHRVATEFVRIVLPANILMAVGMGASGVLRAVGDARRAMYVTLSGALVIAVLDPILIFGLDLGWHGAAIGTIVSRAIFLVVGLHGVWRVHGLLARPSRTDLATHAAPMAYIAGPAVLTAVASPVAAGFAAAVIARFGDEAIAGNAIVERLVPLAFGGLFALSGAVGPILGQNWGALRYDRMRTILRDSMLVAALYVVVTWAALVLLRHEIVALFGITGAAADLVRFFCLIAGPVWFFNGLLFVANASFNNLGYPLYSTAFNWGRATLGTLPFAYAGAALAGPEGVLAGVGLGSVGFGCVAIATAFWTVRALETREGAVETARPVDVLERA</sequence>
<feature type="transmembrane region" description="Helical" evidence="7">
    <location>
        <begin position="246"/>
        <end position="268"/>
    </location>
</feature>
<feature type="transmembrane region" description="Helical" evidence="7">
    <location>
        <begin position="26"/>
        <end position="52"/>
    </location>
</feature>
<keyword evidence="9" id="KW-1185">Reference proteome</keyword>
<organism evidence="8 9">
    <name type="scientific">Salinarimonas ramus</name>
    <dbReference type="NCBI Taxonomy" id="690164"/>
    <lineage>
        <taxon>Bacteria</taxon>
        <taxon>Pseudomonadati</taxon>
        <taxon>Pseudomonadota</taxon>
        <taxon>Alphaproteobacteria</taxon>
        <taxon>Hyphomicrobiales</taxon>
        <taxon>Salinarimonadaceae</taxon>
        <taxon>Salinarimonas</taxon>
    </lineage>
</organism>
<evidence type="ECO:0000256" key="6">
    <source>
        <dbReference type="ARBA" id="ARBA00023136"/>
    </source>
</evidence>
<keyword evidence="3" id="KW-1003">Cell membrane</keyword>
<keyword evidence="4 7" id="KW-0812">Transmembrane</keyword>
<feature type="transmembrane region" description="Helical" evidence="7">
    <location>
        <begin position="328"/>
        <end position="355"/>
    </location>
</feature>
<evidence type="ECO:0000256" key="4">
    <source>
        <dbReference type="ARBA" id="ARBA00022692"/>
    </source>
</evidence>
<protein>
    <submittedName>
        <fullName evidence="8">MATE family efflux transporter</fullName>
    </submittedName>
</protein>
<proteinExistence type="predicted"/>
<dbReference type="InterPro" id="IPR002528">
    <property type="entry name" value="MATE_fam"/>
</dbReference>
<dbReference type="PANTHER" id="PTHR43549">
    <property type="entry name" value="MULTIDRUG RESISTANCE PROTEIN YPNP-RELATED"/>
    <property type="match status" value="1"/>
</dbReference>
<dbReference type="Pfam" id="PF01554">
    <property type="entry name" value="MatE"/>
    <property type="match status" value="2"/>
</dbReference>
<feature type="transmembrane region" description="Helical" evidence="7">
    <location>
        <begin position="423"/>
        <end position="444"/>
    </location>
</feature>
<feature type="transmembrane region" description="Helical" evidence="7">
    <location>
        <begin position="361"/>
        <end position="386"/>
    </location>
</feature>
<gene>
    <name evidence="8" type="ORF">GCM10011322_30400</name>
</gene>
<dbReference type="GO" id="GO:0015297">
    <property type="term" value="F:antiporter activity"/>
    <property type="evidence" value="ECO:0007669"/>
    <property type="project" value="InterPro"/>
</dbReference>
<dbReference type="EMBL" id="BMMF01000009">
    <property type="protein sequence ID" value="GGK41204.1"/>
    <property type="molecule type" value="Genomic_DNA"/>
</dbReference>
<evidence type="ECO:0000313" key="9">
    <source>
        <dbReference type="Proteomes" id="UP000600449"/>
    </source>
</evidence>
<feature type="transmembrane region" description="Helical" evidence="7">
    <location>
        <begin position="58"/>
        <end position="82"/>
    </location>
</feature>
<dbReference type="InterPro" id="IPR048279">
    <property type="entry name" value="MdtK-like"/>
</dbReference>
<evidence type="ECO:0000313" key="8">
    <source>
        <dbReference type="EMBL" id="GGK41204.1"/>
    </source>
</evidence>
<dbReference type="AlphaFoldDB" id="A0A917QBH0"/>
<evidence type="ECO:0000256" key="2">
    <source>
        <dbReference type="ARBA" id="ARBA00022448"/>
    </source>
</evidence>
<feature type="transmembrane region" description="Helical" evidence="7">
    <location>
        <begin position="288"/>
        <end position="307"/>
    </location>
</feature>
<dbReference type="GO" id="GO:0005886">
    <property type="term" value="C:plasma membrane"/>
    <property type="evidence" value="ECO:0007669"/>
    <property type="project" value="UniProtKB-SubCell"/>
</dbReference>
<feature type="transmembrane region" description="Helical" evidence="7">
    <location>
        <begin position="204"/>
        <end position="225"/>
    </location>
</feature>
<feature type="transmembrane region" description="Helical" evidence="7">
    <location>
        <begin position="146"/>
        <end position="167"/>
    </location>
</feature>
<evidence type="ECO:0000256" key="3">
    <source>
        <dbReference type="ARBA" id="ARBA00022475"/>
    </source>
</evidence>
<feature type="transmembrane region" description="Helical" evidence="7">
    <location>
        <begin position="398"/>
        <end position="417"/>
    </location>
</feature>